<dbReference type="PROSITE" id="PS50076">
    <property type="entry name" value="DNAJ_2"/>
    <property type="match status" value="1"/>
</dbReference>
<dbReference type="InterPro" id="IPR001623">
    <property type="entry name" value="DnaJ_domain"/>
</dbReference>
<feature type="compositionally biased region" description="Basic and acidic residues" evidence="5">
    <location>
        <begin position="365"/>
        <end position="381"/>
    </location>
</feature>
<dbReference type="GO" id="GO:0005524">
    <property type="term" value="F:ATP binding"/>
    <property type="evidence" value="ECO:0007669"/>
    <property type="project" value="InterPro"/>
</dbReference>
<dbReference type="InterPro" id="IPR001305">
    <property type="entry name" value="HSP_DnaJ_Cys-rich_dom"/>
</dbReference>
<dbReference type="Gene3D" id="1.10.287.110">
    <property type="entry name" value="DnaJ domain"/>
    <property type="match status" value="1"/>
</dbReference>
<dbReference type="AlphaFoldDB" id="K7XWZ0"/>
<dbReference type="SMART" id="SM00271">
    <property type="entry name" value="DnaJ"/>
    <property type="match status" value="1"/>
</dbReference>
<evidence type="ECO:0000256" key="1">
    <source>
        <dbReference type="ARBA" id="ARBA00022723"/>
    </source>
</evidence>
<evidence type="ECO:0000256" key="3">
    <source>
        <dbReference type="ARBA" id="ARBA00022771"/>
    </source>
</evidence>
<keyword evidence="4" id="KW-0862">Zinc</keyword>
<dbReference type="InterPro" id="IPR002939">
    <property type="entry name" value="DnaJ_C"/>
</dbReference>
<dbReference type="GO" id="GO:0051082">
    <property type="term" value="F:unfolded protein binding"/>
    <property type="evidence" value="ECO:0007669"/>
    <property type="project" value="InterPro"/>
</dbReference>
<name>K7XWZ0_SPIER</name>
<dbReference type="SUPFAM" id="SSF46565">
    <property type="entry name" value="Chaperone J-domain"/>
    <property type="match status" value="1"/>
</dbReference>
<dbReference type="CDD" id="cd10719">
    <property type="entry name" value="DnaJ_zf"/>
    <property type="match status" value="1"/>
</dbReference>
<keyword evidence="1" id="KW-0479">Metal-binding</keyword>
<dbReference type="EMBL" id="JQ913046">
    <property type="protein sequence ID" value="AFX73009.1"/>
    <property type="molecule type" value="mRNA"/>
</dbReference>
<dbReference type="CDD" id="cd06257">
    <property type="entry name" value="DnaJ"/>
    <property type="match status" value="1"/>
</dbReference>
<dbReference type="InterPro" id="IPR036869">
    <property type="entry name" value="J_dom_sf"/>
</dbReference>
<dbReference type="FunFam" id="2.10.230.10:FF:000001">
    <property type="entry name" value="DnaJ subfamily A member 2"/>
    <property type="match status" value="1"/>
</dbReference>
<dbReference type="Gene3D" id="2.10.230.10">
    <property type="entry name" value="Heat shock protein DnaJ, cysteine-rich domain"/>
    <property type="match status" value="1"/>
</dbReference>
<dbReference type="PANTHER" id="PTHR43888">
    <property type="entry name" value="DNAJ-LIKE-2, ISOFORM A-RELATED"/>
    <property type="match status" value="1"/>
</dbReference>
<dbReference type="Gene3D" id="2.60.260.20">
    <property type="entry name" value="Urease metallochaperone UreE, N-terminal domain"/>
    <property type="match status" value="2"/>
</dbReference>
<dbReference type="GO" id="GO:0030544">
    <property type="term" value="F:Hsp70 protein binding"/>
    <property type="evidence" value="ECO:0007669"/>
    <property type="project" value="InterPro"/>
</dbReference>
<dbReference type="FunFam" id="2.60.260.20:FF:000003">
    <property type="entry name" value="DnaJ subfamily A member 2"/>
    <property type="match status" value="1"/>
</dbReference>
<evidence type="ECO:0000256" key="2">
    <source>
        <dbReference type="ARBA" id="ARBA00022737"/>
    </source>
</evidence>
<dbReference type="InterPro" id="IPR012724">
    <property type="entry name" value="DnaJ"/>
</dbReference>
<dbReference type="InterPro" id="IPR018253">
    <property type="entry name" value="DnaJ_domain_CS"/>
</dbReference>
<dbReference type="CDD" id="cd10747">
    <property type="entry name" value="DnaJ_C"/>
    <property type="match status" value="1"/>
</dbReference>
<sequence>MVKERRFYDVLGVSPDAPASDIKKAFKKLALKHHPDKGGDPDKFKEIAHAFEVLSDPKKRQIYDEGGEQAVKEGGTDGFSGFHNPMDIFDMFFGGGRSRQPHRGRDTVHPLSVTLEELYNGATRKFNVTKNVICSKCEGRGGKPGAVQPCRTCKGRGVEIHMLQMGPGMFQQSQSICSVCHGNKEIIDPKDRCTACMGKKVVREKKLLKVDIEKGMADNQTIRFSGEGDQEPGIEPGDIVIAIDEQPHERFHRRKADLIYSMDLSLNEALTGFRRTIKTLDDRCLLIETSPGEIIKVGDFRAIHGEGMPRYRNPFDKGSLIIKFTVEFPSSLNPRDCEKLRQILPRPVDVIVPDDAEPCTMVEFDPQRDFNRPSASHREAYMDDESDGPGPQRVQCASQ</sequence>
<dbReference type="SUPFAM" id="SSF49493">
    <property type="entry name" value="HSP40/DnaJ peptide-binding domain"/>
    <property type="match status" value="2"/>
</dbReference>
<feature type="region of interest" description="Disordered" evidence="5">
    <location>
        <begin position="364"/>
        <end position="399"/>
    </location>
</feature>
<evidence type="ECO:0000313" key="6">
    <source>
        <dbReference type="EMBL" id="AFX73009.1"/>
    </source>
</evidence>
<dbReference type="SUPFAM" id="SSF57938">
    <property type="entry name" value="DnaJ/Hsp40 cysteine-rich domain"/>
    <property type="match status" value="1"/>
</dbReference>
<dbReference type="PROSITE" id="PS00636">
    <property type="entry name" value="DNAJ_1"/>
    <property type="match status" value="1"/>
</dbReference>
<dbReference type="GO" id="GO:0009408">
    <property type="term" value="P:response to heat"/>
    <property type="evidence" value="ECO:0007669"/>
    <property type="project" value="InterPro"/>
</dbReference>
<evidence type="ECO:0000256" key="5">
    <source>
        <dbReference type="SAM" id="MobiDB-lite"/>
    </source>
</evidence>
<evidence type="ECO:0000256" key="4">
    <source>
        <dbReference type="ARBA" id="ARBA00022833"/>
    </source>
</evidence>
<reference evidence="6" key="1">
    <citation type="submission" date="2012-04" db="EMBL/GenBank/DDBJ databases">
        <authorList>
            <person name="Lu G."/>
            <person name="Lu Y.J."/>
            <person name="Fan Z.G."/>
        </authorList>
    </citation>
    <scope>NUCLEOTIDE SEQUENCE</scope>
</reference>
<keyword evidence="3" id="KW-0863">Zinc-finger</keyword>
<dbReference type="PRINTS" id="PR00625">
    <property type="entry name" value="JDOMAIN"/>
</dbReference>
<dbReference type="GO" id="GO:0006457">
    <property type="term" value="P:protein folding"/>
    <property type="evidence" value="ECO:0007669"/>
    <property type="project" value="InterPro"/>
</dbReference>
<dbReference type="Pfam" id="PF01556">
    <property type="entry name" value="DnaJ_C"/>
    <property type="match status" value="1"/>
</dbReference>
<dbReference type="InterPro" id="IPR044713">
    <property type="entry name" value="DNJA1/2-like"/>
</dbReference>
<dbReference type="InterPro" id="IPR008971">
    <property type="entry name" value="HSP40/DnaJ_pept-bd"/>
</dbReference>
<dbReference type="OrthoDB" id="550424at2759"/>
<dbReference type="GO" id="GO:0008270">
    <property type="term" value="F:zinc ion binding"/>
    <property type="evidence" value="ECO:0007669"/>
    <property type="project" value="UniProtKB-KW"/>
</dbReference>
<protein>
    <submittedName>
        <fullName evidence="6">PDJA1 chaperone</fullName>
    </submittedName>
</protein>
<organism evidence="6">
    <name type="scientific">Spirometra erinaceieuropaei</name>
    <name type="common">Tapeworm</name>
    <name type="synonym">Spirometra erinacei</name>
    <dbReference type="NCBI Taxonomy" id="99802"/>
    <lineage>
        <taxon>Eukaryota</taxon>
        <taxon>Metazoa</taxon>
        <taxon>Spiralia</taxon>
        <taxon>Lophotrochozoa</taxon>
        <taxon>Platyhelminthes</taxon>
        <taxon>Cestoda</taxon>
        <taxon>Eucestoda</taxon>
        <taxon>Diphyllobothriidea</taxon>
        <taxon>Diphyllobothriidae</taxon>
        <taxon>Spirometra</taxon>
    </lineage>
</organism>
<dbReference type="InterPro" id="IPR036410">
    <property type="entry name" value="HSP_DnaJ_Cys-rich_dom_sf"/>
</dbReference>
<dbReference type="Pfam" id="PF00226">
    <property type="entry name" value="DnaJ"/>
    <property type="match status" value="1"/>
</dbReference>
<dbReference type="HAMAP" id="MF_01152">
    <property type="entry name" value="DnaJ"/>
    <property type="match status" value="1"/>
</dbReference>
<dbReference type="PROSITE" id="PS51188">
    <property type="entry name" value="ZF_CR"/>
    <property type="match status" value="1"/>
</dbReference>
<accession>K7XWZ0</accession>
<proteinExistence type="evidence at transcript level"/>
<dbReference type="Pfam" id="PF00684">
    <property type="entry name" value="DnaJ_CXXCXGXG"/>
    <property type="match status" value="1"/>
</dbReference>
<keyword evidence="2" id="KW-0677">Repeat</keyword>